<proteinExistence type="predicted"/>
<evidence type="ECO:0000313" key="2">
    <source>
        <dbReference type="Proteomes" id="UP000091857"/>
    </source>
</evidence>
<reference evidence="2" key="1">
    <citation type="journal article" date="2016" name="Nat. Biotechnol.">
        <title>Sequencing wild and cultivated cassava and related species reveals extensive interspecific hybridization and genetic diversity.</title>
        <authorList>
            <person name="Bredeson J.V."/>
            <person name="Lyons J.B."/>
            <person name="Prochnik S.E."/>
            <person name="Wu G.A."/>
            <person name="Ha C.M."/>
            <person name="Edsinger-Gonzales E."/>
            <person name="Grimwood J."/>
            <person name="Schmutz J."/>
            <person name="Rabbi I.Y."/>
            <person name="Egesi C."/>
            <person name="Nauluvula P."/>
            <person name="Lebot V."/>
            <person name="Ndunguru J."/>
            <person name="Mkamilo G."/>
            <person name="Bart R.S."/>
            <person name="Setter T.L."/>
            <person name="Gleadow R.M."/>
            <person name="Kulakow P."/>
            <person name="Ferguson M.E."/>
            <person name="Rounsley S."/>
            <person name="Rokhsar D.S."/>
        </authorList>
    </citation>
    <scope>NUCLEOTIDE SEQUENCE [LARGE SCALE GENOMIC DNA]</scope>
    <source>
        <strain evidence="2">cv. AM560-2</strain>
    </source>
</reference>
<protein>
    <submittedName>
        <fullName evidence="1">Uncharacterized protein</fullName>
    </submittedName>
</protein>
<comment type="caution">
    <text evidence="1">The sequence shown here is derived from an EMBL/GenBank/DDBJ whole genome shotgun (WGS) entry which is preliminary data.</text>
</comment>
<keyword evidence="2" id="KW-1185">Reference proteome</keyword>
<gene>
    <name evidence="1" type="ORF">MANES_12G042800v8</name>
</gene>
<name>A0ACB7GNH3_MANES</name>
<sequence>MFSGSIPQSLTSLNLEKLNLSHNNFSGMLPIFYEPKFGPEVFEGNDPSLFGLPLRSCSDSSRLISGAIAGFVIGLMTGVVVLASVLIGYMQNKKRKDKEDSEDDIEEGEDDENGGTGRGEGKLILFEGGEHLTLEDVLNATGQVTEKTSYGSVYKAKLADGGTIALRLLKEGSCKDRSSCLQVIKELEKSRHENLIPLRAFYRGIKGEKLLIYDHLPNRNLHDLLHEAGKPVLNWAKRRKIALAIARGLAHLHAGFETPITHGNVRSKNVVVDELFVDRLTEFVLDKLMVPAVADEIVALAKNRWLQSTRASEDEEMQFQYRCFCIRNTFTGDFDRQKTWEEWEKL</sequence>
<organism evidence="1 2">
    <name type="scientific">Manihot esculenta</name>
    <name type="common">Cassava</name>
    <name type="synonym">Jatropha manihot</name>
    <dbReference type="NCBI Taxonomy" id="3983"/>
    <lineage>
        <taxon>Eukaryota</taxon>
        <taxon>Viridiplantae</taxon>
        <taxon>Streptophyta</taxon>
        <taxon>Embryophyta</taxon>
        <taxon>Tracheophyta</taxon>
        <taxon>Spermatophyta</taxon>
        <taxon>Magnoliopsida</taxon>
        <taxon>eudicotyledons</taxon>
        <taxon>Gunneridae</taxon>
        <taxon>Pentapetalae</taxon>
        <taxon>rosids</taxon>
        <taxon>fabids</taxon>
        <taxon>Malpighiales</taxon>
        <taxon>Euphorbiaceae</taxon>
        <taxon>Crotonoideae</taxon>
        <taxon>Manihoteae</taxon>
        <taxon>Manihot</taxon>
    </lineage>
</organism>
<evidence type="ECO:0000313" key="1">
    <source>
        <dbReference type="EMBL" id="KAG8641908.1"/>
    </source>
</evidence>
<dbReference type="Proteomes" id="UP000091857">
    <property type="component" value="Chromosome 12"/>
</dbReference>
<accession>A0ACB7GNH3</accession>
<dbReference type="EMBL" id="CM004398">
    <property type="protein sequence ID" value="KAG8641908.1"/>
    <property type="molecule type" value="Genomic_DNA"/>
</dbReference>